<evidence type="ECO:0000313" key="1">
    <source>
        <dbReference type="EMBL" id="KAL2619843.1"/>
    </source>
</evidence>
<proteinExistence type="predicted"/>
<accession>A0ABD1XZC0</accession>
<dbReference type="Proteomes" id="UP001605036">
    <property type="component" value="Unassembled WGS sequence"/>
</dbReference>
<dbReference type="EMBL" id="JBHFFA010000006">
    <property type="protein sequence ID" value="KAL2619843.1"/>
    <property type="molecule type" value="Genomic_DNA"/>
</dbReference>
<organism evidence="1 2">
    <name type="scientific">Riccia fluitans</name>
    <dbReference type="NCBI Taxonomy" id="41844"/>
    <lineage>
        <taxon>Eukaryota</taxon>
        <taxon>Viridiplantae</taxon>
        <taxon>Streptophyta</taxon>
        <taxon>Embryophyta</taxon>
        <taxon>Marchantiophyta</taxon>
        <taxon>Marchantiopsida</taxon>
        <taxon>Marchantiidae</taxon>
        <taxon>Marchantiales</taxon>
        <taxon>Ricciaceae</taxon>
        <taxon>Riccia</taxon>
    </lineage>
</organism>
<comment type="caution">
    <text evidence="1">The sequence shown here is derived from an EMBL/GenBank/DDBJ whole genome shotgun (WGS) entry which is preliminary data.</text>
</comment>
<gene>
    <name evidence="1" type="ORF">R1flu_000048</name>
</gene>
<keyword evidence="2" id="KW-1185">Reference proteome</keyword>
<protein>
    <submittedName>
        <fullName evidence="1">Uncharacterized protein</fullName>
    </submittedName>
</protein>
<reference evidence="1 2" key="1">
    <citation type="submission" date="2024-09" db="EMBL/GenBank/DDBJ databases">
        <title>Chromosome-scale assembly of Riccia fluitans.</title>
        <authorList>
            <person name="Paukszto L."/>
            <person name="Sawicki J."/>
            <person name="Karawczyk K."/>
            <person name="Piernik-Szablinska J."/>
            <person name="Szczecinska M."/>
            <person name="Mazdziarz M."/>
        </authorList>
    </citation>
    <scope>NUCLEOTIDE SEQUENCE [LARGE SCALE GENOMIC DNA]</scope>
    <source>
        <strain evidence="1">Rf_01</strain>
        <tissue evidence="1">Aerial parts of the thallus</tissue>
    </source>
</reference>
<evidence type="ECO:0000313" key="2">
    <source>
        <dbReference type="Proteomes" id="UP001605036"/>
    </source>
</evidence>
<dbReference type="AlphaFoldDB" id="A0ABD1XZC0"/>
<sequence length="98" mass="10867">MLRSKTPYIRANGMEGSYRVNHPVGIAGNHRYTAPASLQSIKAADIRGKLEACLSYTIKDGYRELGSFPPPRAAILLRATYHEAFVNEQSSLVNYLVL</sequence>
<name>A0ABD1XZC0_9MARC</name>